<dbReference type="RefSeq" id="WP_123164955.1">
    <property type="nucleotide sequence ID" value="NZ_RIAX01000004.1"/>
</dbReference>
<feature type="coiled-coil region" evidence="1">
    <location>
        <begin position="42"/>
        <end position="69"/>
    </location>
</feature>
<evidence type="ECO:0000313" key="3">
    <source>
        <dbReference type="Proteomes" id="UP000275473"/>
    </source>
</evidence>
<organism evidence="2 3">
    <name type="scientific">Planococcus salinus</name>
    <dbReference type="NCBI Taxonomy" id="1848460"/>
    <lineage>
        <taxon>Bacteria</taxon>
        <taxon>Bacillati</taxon>
        <taxon>Bacillota</taxon>
        <taxon>Bacilli</taxon>
        <taxon>Bacillales</taxon>
        <taxon>Caryophanaceae</taxon>
        <taxon>Planococcus</taxon>
    </lineage>
</organism>
<evidence type="ECO:0000256" key="1">
    <source>
        <dbReference type="SAM" id="Coils"/>
    </source>
</evidence>
<keyword evidence="3" id="KW-1185">Reference proteome</keyword>
<keyword evidence="1" id="KW-0175">Coiled coil</keyword>
<sequence>MNEKKEKMMKFERIAEKRVSDVLKKMQLIGNLANKNNYEYTDKHVKQIIDSLENELKALKNKFAEGSTEKITEFKFKS</sequence>
<evidence type="ECO:0008006" key="4">
    <source>
        <dbReference type="Google" id="ProtNLM"/>
    </source>
</evidence>
<accession>A0A3M8P918</accession>
<reference evidence="2 3" key="1">
    <citation type="journal article" date="2018" name="Int. J. Syst. Evol. Microbiol.">
        <title>Planococcus salinus sp. nov., a moderately halophilic bacterium isolated from a saline-alkali soil.</title>
        <authorList>
            <person name="Gan L."/>
        </authorList>
    </citation>
    <scope>NUCLEOTIDE SEQUENCE [LARGE SCALE GENOMIC DNA]</scope>
    <source>
        <strain evidence="2 3">LCB217</strain>
    </source>
</reference>
<dbReference type="AlphaFoldDB" id="A0A3M8P918"/>
<comment type="caution">
    <text evidence="2">The sequence shown here is derived from an EMBL/GenBank/DDBJ whole genome shotgun (WGS) entry which is preliminary data.</text>
</comment>
<dbReference type="OrthoDB" id="2291120at2"/>
<evidence type="ECO:0000313" key="2">
    <source>
        <dbReference type="EMBL" id="RNF39760.1"/>
    </source>
</evidence>
<gene>
    <name evidence="2" type="ORF">EEX84_07275</name>
</gene>
<proteinExistence type="predicted"/>
<protein>
    <recommendedName>
        <fullName evidence="4">Histidine kinase</fullName>
    </recommendedName>
</protein>
<dbReference type="Proteomes" id="UP000275473">
    <property type="component" value="Unassembled WGS sequence"/>
</dbReference>
<name>A0A3M8P918_9BACL</name>
<dbReference type="EMBL" id="RIAX01000004">
    <property type="protein sequence ID" value="RNF39760.1"/>
    <property type="molecule type" value="Genomic_DNA"/>
</dbReference>